<sequence>MQTQKLGVILHQEWSLRIVGGDVMNSMMAAGVLEEHGDVLHVDVAKKNLARLGGSNVITLRDFVHVFRSALKVDSIRLQKQMVMWSRNEVGMRAGEMTWLAFKQFIRRCGGDLIGEFLRAPPEVRLTRSAKRVTRKNI</sequence>
<organism evidence="1">
    <name type="scientific">Amorphochlora amoebiformis</name>
    <dbReference type="NCBI Taxonomy" id="1561963"/>
    <lineage>
        <taxon>Eukaryota</taxon>
        <taxon>Sar</taxon>
        <taxon>Rhizaria</taxon>
        <taxon>Cercozoa</taxon>
        <taxon>Chlorarachniophyceae</taxon>
        <taxon>Amorphochlora</taxon>
    </lineage>
</organism>
<proteinExistence type="predicted"/>
<evidence type="ECO:0000313" key="1">
    <source>
        <dbReference type="EMBL" id="CAD8454489.1"/>
    </source>
</evidence>
<accession>A0A7S0H3Y3</accession>
<dbReference type="EMBL" id="HBEM01019653">
    <property type="protein sequence ID" value="CAD8454489.1"/>
    <property type="molecule type" value="Transcribed_RNA"/>
</dbReference>
<gene>
    <name evidence="1" type="ORF">LAMO00422_LOCUS13432</name>
</gene>
<reference evidence="1" key="1">
    <citation type="submission" date="2021-01" db="EMBL/GenBank/DDBJ databases">
        <authorList>
            <person name="Corre E."/>
            <person name="Pelletier E."/>
            <person name="Niang G."/>
            <person name="Scheremetjew M."/>
            <person name="Finn R."/>
            <person name="Kale V."/>
            <person name="Holt S."/>
            <person name="Cochrane G."/>
            <person name="Meng A."/>
            <person name="Brown T."/>
            <person name="Cohen L."/>
        </authorList>
    </citation>
    <scope>NUCLEOTIDE SEQUENCE</scope>
    <source>
        <strain evidence="1">CCMP2058</strain>
    </source>
</reference>
<name>A0A7S0H3Y3_9EUKA</name>
<dbReference type="AlphaFoldDB" id="A0A7S0H3Y3"/>
<protein>
    <submittedName>
        <fullName evidence="1">Uncharacterized protein</fullName>
    </submittedName>
</protein>